<dbReference type="AlphaFoldDB" id="A0A0F9A8N4"/>
<dbReference type="EMBL" id="LAZR01047298">
    <property type="protein sequence ID" value="KKK94540.1"/>
    <property type="molecule type" value="Genomic_DNA"/>
</dbReference>
<reference evidence="1" key="1">
    <citation type="journal article" date="2015" name="Nature">
        <title>Complex archaea that bridge the gap between prokaryotes and eukaryotes.</title>
        <authorList>
            <person name="Spang A."/>
            <person name="Saw J.H."/>
            <person name="Jorgensen S.L."/>
            <person name="Zaremba-Niedzwiedzka K."/>
            <person name="Martijn J."/>
            <person name="Lind A.E."/>
            <person name="van Eijk R."/>
            <person name="Schleper C."/>
            <person name="Guy L."/>
            <person name="Ettema T.J."/>
        </authorList>
    </citation>
    <scope>NUCLEOTIDE SEQUENCE</scope>
</reference>
<proteinExistence type="predicted"/>
<accession>A0A0F9A8N4</accession>
<organism evidence="1">
    <name type="scientific">marine sediment metagenome</name>
    <dbReference type="NCBI Taxonomy" id="412755"/>
    <lineage>
        <taxon>unclassified sequences</taxon>
        <taxon>metagenomes</taxon>
        <taxon>ecological metagenomes</taxon>
    </lineage>
</organism>
<comment type="caution">
    <text evidence="1">The sequence shown here is derived from an EMBL/GenBank/DDBJ whole genome shotgun (WGS) entry which is preliminary data.</text>
</comment>
<sequence>MLEIGVAKQFTFGAVRGRPADERFVQVVVSYALMPTLGLPRVAGEPRWQPGAAQAVVGRTSNGKAPPCAPMMVQGDNTKGHATVNAYQYNPNIDLGRLLCAVAGASLATGLV</sequence>
<evidence type="ECO:0000313" key="1">
    <source>
        <dbReference type="EMBL" id="KKK94540.1"/>
    </source>
</evidence>
<protein>
    <submittedName>
        <fullName evidence="1">Uncharacterized protein</fullName>
    </submittedName>
</protein>
<name>A0A0F9A8N4_9ZZZZ</name>
<gene>
    <name evidence="1" type="ORF">LCGC14_2681810</name>
</gene>
<feature type="non-terminal residue" evidence="1">
    <location>
        <position position="112"/>
    </location>
</feature>